<dbReference type="PROSITE" id="PS51608">
    <property type="entry name" value="SAM_MT_UBIE"/>
    <property type="match status" value="1"/>
</dbReference>
<keyword evidence="1" id="KW-0489">Methyltransferase</keyword>
<evidence type="ECO:0000313" key="4">
    <source>
        <dbReference type="EMBL" id="KSV18784.1"/>
    </source>
</evidence>
<dbReference type="Proteomes" id="UP000053577">
    <property type="component" value="Unassembled WGS sequence"/>
</dbReference>
<dbReference type="Gene3D" id="3.40.50.150">
    <property type="entry name" value="Vaccinia Virus protein VP39"/>
    <property type="match status" value="1"/>
</dbReference>
<dbReference type="GO" id="GO:0008168">
    <property type="term" value="F:methyltransferase activity"/>
    <property type="evidence" value="ECO:0007669"/>
    <property type="project" value="UniProtKB-KW"/>
</dbReference>
<evidence type="ECO:0000256" key="2">
    <source>
        <dbReference type="ARBA" id="ARBA00022679"/>
    </source>
</evidence>
<dbReference type="AlphaFoldDB" id="A0A0V8M4Y3"/>
<dbReference type="eggNOG" id="COG2226">
    <property type="taxonomic scope" value="Bacteria"/>
</dbReference>
<reference evidence="4 5" key="1">
    <citation type="journal article" date="2015" name="Sci. Rep.">
        <title>A comparative genomics and reductive dehalogenase gene transcription study of two chloroethene-respiring bacteria, Dehalococcoides mccartyi strains MB and 11a.</title>
        <authorList>
            <person name="Low A."/>
            <person name="Shen Z."/>
            <person name="Cheng D."/>
            <person name="Rogers M.J."/>
            <person name="Lee P.K."/>
            <person name="He J."/>
        </authorList>
    </citation>
    <scope>NUCLEOTIDE SEQUENCE [LARGE SCALE GENOMIC DNA]</scope>
    <source>
        <strain evidence="4 5">MB</strain>
    </source>
</reference>
<keyword evidence="2 4" id="KW-0808">Transferase</keyword>
<dbReference type="Pfam" id="PF01209">
    <property type="entry name" value="Ubie_methyltran"/>
    <property type="match status" value="1"/>
</dbReference>
<dbReference type="OrthoDB" id="9808140at2"/>
<dbReference type="CDD" id="cd02440">
    <property type="entry name" value="AdoMet_MTases"/>
    <property type="match status" value="1"/>
</dbReference>
<dbReference type="InterPro" id="IPR004033">
    <property type="entry name" value="UbiE/COQ5_MeTrFase"/>
</dbReference>
<organism evidence="4 5">
    <name type="scientific">Dehalococcoides mccartyi</name>
    <dbReference type="NCBI Taxonomy" id="61435"/>
    <lineage>
        <taxon>Bacteria</taxon>
        <taxon>Bacillati</taxon>
        <taxon>Chloroflexota</taxon>
        <taxon>Dehalococcoidia</taxon>
        <taxon>Dehalococcoidales</taxon>
        <taxon>Dehalococcoidaceae</taxon>
        <taxon>Dehalococcoides</taxon>
    </lineage>
</organism>
<comment type="caution">
    <text evidence="4">The sequence shown here is derived from an EMBL/GenBank/DDBJ whole genome shotgun (WGS) entry which is preliminary data.</text>
</comment>
<dbReference type="SUPFAM" id="SSF53335">
    <property type="entry name" value="S-adenosyl-L-methionine-dependent methyltransferases"/>
    <property type="match status" value="1"/>
</dbReference>
<evidence type="ECO:0000313" key="5">
    <source>
        <dbReference type="Proteomes" id="UP000053577"/>
    </source>
</evidence>
<dbReference type="PANTHER" id="PTHR43591:SF24">
    <property type="entry name" value="2-METHOXY-6-POLYPRENYL-1,4-BENZOQUINOL METHYLASE, MITOCHONDRIAL"/>
    <property type="match status" value="1"/>
</dbReference>
<dbReference type="RefSeq" id="WP_058292215.1">
    <property type="nucleotide sequence ID" value="NZ_JAPZBK010000003.1"/>
</dbReference>
<name>A0A0V8M4Y3_9CHLR</name>
<protein>
    <submittedName>
        <fullName evidence="4">SAM-dependent methlyltransferase</fullName>
    </submittedName>
</protein>
<proteinExistence type="predicted"/>
<evidence type="ECO:0000256" key="1">
    <source>
        <dbReference type="ARBA" id="ARBA00022603"/>
    </source>
</evidence>
<dbReference type="PANTHER" id="PTHR43591">
    <property type="entry name" value="METHYLTRANSFERASE"/>
    <property type="match status" value="1"/>
</dbReference>
<evidence type="ECO:0000256" key="3">
    <source>
        <dbReference type="ARBA" id="ARBA00022691"/>
    </source>
</evidence>
<dbReference type="GO" id="GO:0032259">
    <property type="term" value="P:methylation"/>
    <property type="evidence" value="ECO:0007669"/>
    <property type="project" value="UniProtKB-KW"/>
</dbReference>
<dbReference type="InterPro" id="IPR029063">
    <property type="entry name" value="SAM-dependent_MTases_sf"/>
</dbReference>
<keyword evidence="3" id="KW-0949">S-adenosyl-L-methionine</keyword>
<sequence length="255" mass="28831">MSSVNVSVKDPGFESEEAQARKRYMLQLFGFQAKHYDLHDDIIGMGIHRRWGKEMVLEILTYTRNMPQVKMLDLACGTGFVTFNTLHYMNNVDIDAFDITPEMVEVAKGRLKKNYPDRNVKFWVGDAEVPYGDAKYDVIGTCFAFRNFANKNLAASNIFKALKPGGLLVLQDMTKPEKQPFRGIYLFALKNLMPIMARIIGTERKSARYLANSVLAMPSNAEIMSILQNQGFINIKSRYQSGGMGTLTVAYKPES</sequence>
<dbReference type="EMBL" id="JGYD01000010">
    <property type="protein sequence ID" value="KSV18784.1"/>
    <property type="molecule type" value="Genomic_DNA"/>
</dbReference>
<dbReference type="PATRIC" id="fig|61435.5.peg.416"/>
<gene>
    <name evidence="4" type="ORF">DA01_02055</name>
</gene>
<accession>A0A0V8M4Y3</accession>